<dbReference type="KEGG" id="spu:591565"/>
<dbReference type="GeneID" id="591565"/>
<dbReference type="SUPFAM" id="SSF48371">
    <property type="entry name" value="ARM repeat"/>
    <property type="match status" value="1"/>
</dbReference>
<name>A0A7M7TH45_STRPU</name>
<accession>A0A7M7TH45</accession>
<keyword evidence="3" id="KW-1185">Reference proteome</keyword>
<feature type="domain" description="Armadillo repeat-containing" evidence="1">
    <location>
        <begin position="21"/>
        <end position="145"/>
    </location>
</feature>
<dbReference type="PANTHER" id="PTHR46263">
    <property type="entry name" value="ARMADILLO REPEAT-CONTAINING PROTEIN 7"/>
    <property type="match status" value="1"/>
</dbReference>
<evidence type="ECO:0000259" key="1">
    <source>
        <dbReference type="Pfam" id="PF04826"/>
    </source>
</evidence>
<dbReference type="Proteomes" id="UP000007110">
    <property type="component" value="Unassembled WGS sequence"/>
</dbReference>
<sequence length="204" mass="22627">MFGSRERLEARTPVDGIGRLQHLQNLVTEFQQTQDDGCREQVLANLANFAYDPLNYEHIRQLNVMDLFLDTLSEPSEKLVEFGIGGLCNLALDKENKAHILANDGVSLVKDCLSSPNEETVLSAITTLMYLMTPASKEEITAPSIVECMQRFTGSSSKRTSNLANVFLQDYCTPDQRLKAQSLLSPTSSVVGIPLPPEPQQEPR</sequence>
<dbReference type="AlphaFoldDB" id="A0A7M7TH45"/>
<evidence type="ECO:0000313" key="2">
    <source>
        <dbReference type="EnsemblMetazoa" id="XP_796216"/>
    </source>
</evidence>
<dbReference type="EnsemblMetazoa" id="XM_791123">
    <property type="protein sequence ID" value="XP_796216"/>
    <property type="gene ID" value="LOC591565"/>
</dbReference>
<dbReference type="Pfam" id="PF04826">
    <property type="entry name" value="Arm_2"/>
    <property type="match status" value="1"/>
</dbReference>
<organism evidence="2 3">
    <name type="scientific">Strongylocentrotus purpuratus</name>
    <name type="common">Purple sea urchin</name>
    <dbReference type="NCBI Taxonomy" id="7668"/>
    <lineage>
        <taxon>Eukaryota</taxon>
        <taxon>Metazoa</taxon>
        <taxon>Echinodermata</taxon>
        <taxon>Eleutherozoa</taxon>
        <taxon>Echinozoa</taxon>
        <taxon>Echinoidea</taxon>
        <taxon>Euechinoidea</taxon>
        <taxon>Echinacea</taxon>
        <taxon>Camarodonta</taxon>
        <taxon>Echinidea</taxon>
        <taxon>Strongylocentrotidae</taxon>
        <taxon>Strongylocentrotus</taxon>
    </lineage>
</organism>
<dbReference type="InterPro" id="IPR006911">
    <property type="entry name" value="ARM-rpt_dom"/>
</dbReference>
<dbReference type="InterPro" id="IPR011989">
    <property type="entry name" value="ARM-like"/>
</dbReference>
<dbReference type="Gene3D" id="1.25.10.10">
    <property type="entry name" value="Leucine-rich Repeat Variant"/>
    <property type="match status" value="1"/>
</dbReference>
<proteinExistence type="predicted"/>
<dbReference type="OrthoDB" id="201709at2759"/>
<dbReference type="InterPro" id="IPR016024">
    <property type="entry name" value="ARM-type_fold"/>
</dbReference>
<dbReference type="RefSeq" id="XP_796216.2">
    <property type="nucleotide sequence ID" value="XM_791123.5"/>
</dbReference>
<reference evidence="3" key="1">
    <citation type="submission" date="2015-02" db="EMBL/GenBank/DDBJ databases">
        <title>Genome sequencing for Strongylocentrotus purpuratus.</title>
        <authorList>
            <person name="Murali S."/>
            <person name="Liu Y."/>
            <person name="Vee V."/>
            <person name="English A."/>
            <person name="Wang M."/>
            <person name="Skinner E."/>
            <person name="Han Y."/>
            <person name="Muzny D.M."/>
            <person name="Worley K.C."/>
            <person name="Gibbs R.A."/>
        </authorList>
    </citation>
    <scope>NUCLEOTIDE SEQUENCE</scope>
</reference>
<protein>
    <recommendedName>
        <fullName evidence="1">Armadillo repeat-containing domain-containing protein</fullName>
    </recommendedName>
</protein>
<dbReference type="CTD" id="79637"/>
<dbReference type="PANTHER" id="PTHR46263:SF1">
    <property type="entry name" value="ARMADILLO REPEAT-CONTAINING PROTEIN 7"/>
    <property type="match status" value="1"/>
</dbReference>
<dbReference type="OMA" id="AILQCML"/>
<reference evidence="2" key="2">
    <citation type="submission" date="2021-01" db="UniProtKB">
        <authorList>
            <consortium name="EnsemblMetazoa"/>
        </authorList>
    </citation>
    <scope>IDENTIFICATION</scope>
</reference>
<evidence type="ECO:0000313" key="3">
    <source>
        <dbReference type="Proteomes" id="UP000007110"/>
    </source>
</evidence>
<dbReference type="InterPro" id="IPR042462">
    <property type="entry name" value="ARMC7"/>
</dbReference>
<dbReference type="InParanoid" id="A0A7M7TH45"/>